<dbReference type="AlphaFoldDB" id="A0A8H3UH41"/>
<dbReference type="Proteomes" id="UP000433883">
    <property type="component" value="Unassembled WGS sequence"/>
</dbReference>
<evidence type="ECO:0000313" key="8">
    <source>
        <dbReference type="EMBL" id="KAE9972509.1"/>
    </source>
</evidence>
<dbReference type="InterPro" id="IPR002893">
    <property type="entry name" value="Znf_MYND"/>
</dbReference>
<organism evidence="7 10">
    <name type="scientific">Venturia inaequalis</name>
    <name type="common">Apple scab fungus</name>
    <dbReference type="NCBI Taxonomy" id="5025"/>
    <lineage>
        <taxon>Eukaryota</taxon>
        <taxon>Fungi</taxon>
        <taxon>Dikarya</taxon>
        <taxon>Ascomycota</taxon>
        <taxon>Pezizomycotina</taxon>
        <taxon>Dothideomycetes</taxon>
        <taxon>Pleosporomycetidae</taxon>
        <taxon>Venturiales</taxon>
        <taxon>Venturiaceae</taxon>
        <taxon>Venturia</taxon>
    </lineage>
</organism>
<keyword evidence="2 4" id="KW-0863">Zinc-finger</keyword>
<evidence type="ECO:0000256" key="1">
    <source>
        <dbReference type="ARBA" id="ARBA00022723"/>
    </source>
</evidence>
<dbReference type="Proteomes" id="UP000447873">
    <property type="component" value="Unassembled WGS sequence"/>
</dbReference>
<sequence>MTDQFKSPRDVEPDDQQKAVFDRPKPVFGQPNTVYSSLFKTHSPGNKPRESAIFDSSSNPIVNWASSAKAQSLDAHTTNRTNRQEHAEKPIPDESPFASLASTVRAPWATQNTEHGQKSVEGTTAIEEKDQKSRVVEGKWYPAQSSLRKPLCDHNTKPPGTQNLTGKKAGLPKGEIEKHFPRLRRTEPFHPDRQPIQQTKPISRIPVFSRTTHANLTLANAAQFGEDVKNARIANKRSETMDSALGVPVFGQPTQLVSAFAKTAHSGNDLKNTRIVSEKWKTMDNPLAKLANDASVHSTRDHPPNNALTTRFQEHVPLSKLPVRQSTAPKKSCANCSKNKDIAKLQRCTRCLSYFYCNRECQEAHLQIHKEECMMPIQSPRPRVPDSVARLQVEKLEEMALSSQISSDGAGRFVFQSAWKVKPKGPRPSPPPRIQSQRTEERTSVPEPNFGE</sequence>
<dbReference type="PROSITE" id="PS50865">
    <property type="entry name" value="ZF_MYND_2"/>
    <property type="match status" value="1"/>
</dbReference>
<evidence type="ECO:0000256" key="3">
    <source>
        <dbReference type="ARBA" id="ARBA00022833"/>
    </source>
</evidence>
<feature type="region of interest" description="Disordered" evidence="5">
    <location>
        <begin position="70"/>
        <end position="136"/>
    </location>
</feature>
<keyword evidence="12" id="KW-1185">Reference proteome</keyword>
<keyword evidence="3" id="KW-0862">Zinc</keyword>
<evidence type="ECO:0000256" key="5">
    <source>
        <dbReference type="SAM" id="MobiDB-lite"/>
    </source>
</evidence>
<evidence type="ECO:0000313" key="7">
    <source>
        <dbReference type="EMBL" id="KAE9969397.1"/>
    </source>
</evidence>
<feature type="compositionally biased region" description="Basic and acidic residues" evidence="5">
    <location>
        <begin position="1"/>
        <end position="25"/>
    </location>
</feature>
<evidence type="ECO:0000313" key="11">
    <source>
        <dbReference type="Proteomes" id="UP000447873"/>
    </source>
</evidence>
<feature type="compositionally biased region" description="Polar residues" evidence="5">
    <location>
        <begin position="30"/>
        <end position="44"/>
    </location>
</feature>
<dbReference type="GO" id="GO:0008270">
    <property type="term" value="F:zinc ion binding"/>
    <property type="evidence" value="ECO:0007669"/>
    <property type="project" value="UniProtKB-KW"/>
</dbReference>
<dbReference type="Gene3D" id="6.10.140.2220">
    <property type="match status" value="1"/>
</dbReference>
<proteinExistence type="predicted"/>
<dbReference type="EMBL" id="WNWS01000267">
    <property type="protein sequence ID" value="KAE9972509.1"/>
    <property type="molecule type" value="Genomic_DNA"/>
</dbReference>
<evidence type="ECO:0000256" key="4">
    <source>
        <dbReference type="PROSITE-ProRule" id="PRU00134"/>
    </source>
</evidence>
<reference evidence="7 10" key="1">
    <citation type="submission" date="2019-11" db="EMBL/GenBank/DDBJ databases">
        <title>Venturia inaequalis Genome Resource.</title>
        <authorList>
            <person name="Lichtner F.J."/>
        </authorList>
    </citation>
    <scope>NUCLEOTIDE SEQUENCE [LARGE SCALE GENOMIC DNA]</scope>
    <source>
        <strain evidence="8 11">120213</strain>
        <strain evidence="7">Bline_iso_100314</strain>
        <strain evidence="9 12">DMI_063113</strain>
    </source>
</reference>
<keyword evidence="1" id="KW-0479">Metal-binding</keyword>
<dbReference type="Pfam" id="PF01753">
    <property type="entry name" value="zf-MYND"/>
    <property type="match status" value="1"/>
</dbReference>
<name>A0A8H3UH41_VENIN</name>
<feature type="region of interest" description="Disordered" evidence="5">
    <location>
        <begin position="1"/>
        <end position="55"/>
    </location>
</feature>
<evidence type="ECO:0000313" key="10">
    <source>
        <dbReference type="Proteomes" id="UP000433883"/>
    </source>
</evidence>
<dbReference type="PROSITE" id="PS01360">
    <property type="entry name" value="ZF_MYND_1"/>
    <property type="match status" value="1"/>
</dbReference>
<feature type="region of interest" description="Disordered" evidence="5">
    <location>
        <begin position="148"/>
        <end position="174"/>
    </location>
</feature>
<dbReference type="EMBL" id="WNWQ01000370">
    <property type="protein sequence ID" value="KAE9969397.1"/>
    <property type="molecule type" value="Genomic_DNA"/>
</dbReference>
<feature type="domain" description="MYND-type" evidence="6">
    <location>
        <begin position="333"/>
        <end position="373"/>
    </location>
</feature>
<dbReference type="SUPFAM" id="SSF144232">
    <property type="entry name" value="HIT/MYND zinc finger-like"/>
    <property type="match status" value="1"/>
</dbReference>
<protein>
    <recommendedName>
        <fullName evidence="6">MYND-type domain-containing protein</fullName>
    </recommendedName>
</protein>
<comment type="caution">
    <text evidence="7">The sequence shown here is derived from an EMBL/GenBank/DDBJ whole genome shotgun (WGS) entry which is preliminary data.</text>
</comment>
<feature type="compositionally biased region" description="Basic and acidic residues" evidence="5">
    <location>
        <begin position="82"/>
        <end position="92"/>
    </location>
</feature>
<dbReference type="Proteomes" id="UP000490939">
    <property type="component" value="Unassembled WGS sequence"/>
</dbReference>
<feature type="region of interest" description="Disordered" evidence="5">
    <location>
        <begin position="417"/>
        <end position="452"/>
    </location>
</feature>
<accession>A0A8H3UH41</accession>
<dbReference type="EMBL" id="WNWR01000104">
    <property type="protein sequence ID" value="KAE9991228.1"/>
    <property type="molecule type" value="Genomic_DNA"/>
</dbReference>
<evidence type="ECO:0000313" key="9">
    <source>
        <dbReference type="EMBL" id="KAE9991228.1"/>
    </source>
</evidence>
<evidence type="ECO:0000313" key="12">
    <source>
        <dbReference type="Proteomes" id="UP000490939"/>
    </source>
</evidence>
<gene>
    <name evidence="7" type="ORF">BLS_005390</name>
    <name evidence="9" type="ORF">EG327_000283</name>
    <name evidence="8" type="ORF">EG328_004935</name>
</gene>
<evidence type="ECO:0000259" key="6">
    <source>
        <dbReference type="PROSITE" id="PS50865"/>
    </source>
</evidence>
<evidence type="ECO:0000256" key="2">
    <source>
        <dbReference type="ARBA" id="ARBA00022771"/>
    </source>
</evidence>
<feature type="compositionally biased region" description="Polar residues" evidence="5">
    <location>
        <begin position="70"/>
        <end position="81"/>
    </location>
</feature>
<feature type="compositionally biased region" description="Basic and acidic residues" evidence="5">
    <location>
        <begin position="126"/>
        <end position="136"/>
    </location>
</feature>